<sequence length="199" mass="21018">MARGYFIREGDKTTCGGVVIAGDGRTNMMGFNHAREGDPVTCGVDGKAYIIVGGIGFIDSNGRSPAGTLDSSSTCPCRARLINSLSHSYEKQDKPSAQRATQPDKRSAPKPQMADSASPTHAPKAEIYARSFAITNSETGQPLANRKFIAVVNGHEKSGITDAAGMAHIKTSSADSIVALHVVFNAPARELSELSRIVQ</sequence>
<organism evidence="2 3">
    <name type="scientific">Pseudomonas folii</name>
    <dbReference type="NCBI Taxonomy" id="2762593"/>
    <lineage>
        <taxon>Bacteria</taxon>
        <taxon>Pseudomonadati</taxon>
        <taxon>Pseudomonadota</taxon>
        <taxon>Gammaproteobacteria</taxon>
        <taxon>Pseudomonadales</taxon>
        <taxon>Pseudomonadaceae</taxon>
        <taxon>Pseudomonas</taxon>
    </lineage>
</organism>
<comment type="caution">
    <text evidence="2">The sequence shown here is derived from an EMBL/GenBank/DDBJ whole genome shotgun (WGS) entry which is preliminary data.</text>
</comment>
<dbReference type="CDD" id="cd14744">
    <property type="entry name" value="PAAR_CT_2"/>
    <property type="match status" value="1"/>
</dbReference>
<protein>
    <submittedName>
        <fullName evidence="2">PAAR domain-containing protein</fullName>
    </submittedName>
</protein>
<reference evidence="2 3" key="1">
    <citation type="submission" date="2020-08" db="EMBL/GenBank/DDBJ databases">
        <title>Putative novel bacterial strains isolated from necrotic wheat leaf tissues caused by Xanthomonas translucens.</title>
        <authorList>
            <person name="Tambong J.T."/>
        </authorList>
    </citation>
    <scope>NUCLEOTIDE SEQUENCE [LARGE SCALE GENOMIC DNA]</scope>
    <source>
        <strain evidence="2 3">DOAB 1069</strain>
    </source>
</reference>
<name>A0ABR7B825_9PSED</name>
<evidence type="ECO:0000313" key="2">
    <source>
        <dbReference type="EMBL" id="MBC3953328.1"/>
    </source>
</evidence>
<feature type="region of interest" description="Disordered" evidence="1">
    <location>
        <begin position="86"/>
        <end position="122"/>
    </location>
</feature>
<dbReference type="InterPro" id="IPR008727">
    <property type="entry name" value="PAAR_motif"/>
</dbReference>
<dbReference type="RefSeq" id="WP_187523323.1">
    <property type="nucleotide sequence ID" value="NZ_JACONW010000266.1"/>
</dbReference>
<dbReference type="EMBL" id="JACONW010000266">
    <property type="protein sequence ID" value="MBC3953328.1"/>
    <property type="molecule type" value="Genomic_DNA"/>
</dbReference>
<evidence type="ECO:0000313" key="3">
    <source>
        <dbReference type="Proteomes" id="UP000651852"/>
    </source>
</evidence>
<dbReference type="Proteomes" id="UP000651852">
    <property type="component" value="Unassembled WGS sequence"/>
</dbReference>
<keyword evidence="3" id="KW-1185">Reference proteome</keyword>
<evidence type="ECO:0000256" key="1">
    <source>
        <dbReference type="SAM" id="MobiDB-lite"/>
    </source>
</evidence>
<feature type="compositionally biased region" description="Basic and acidic residues" evidence="1">
    <location>
        <begin position="88"/>
        <end position="107"/>
    </location>
</feature>
<gene>
    <name evidence="2" type="ORF">H8S59_26455</name>
</gene>
<accession>A0ABR7B825</accession>
<dbReference type="Pfam" id="PF05488">
    <property type="entry name" value="PAAR_motif"/>
    <property type="match status" value="1"/>
</dbReference>
<proteinExistence type="predicted"/>